<accession>A0A9P7DT06</accession>
<dbReference type="Proteomes" id="UP000719766">
    <property type="component" value="Unassembled WGS sequence"/>
</dbReference>
<evidence type="ECO:0008006" key="3">
    <source>
        <dbReference type="Google" id="ProtNLM"/>
    </source>
</evidence>
<organism evidence="1 2">
    <name type="scientific">Suillus plorans</name>
    <dbReference type="NCBI Taxonomy" id="116603"/>
    <lineage>
        <taxon>Eukaryota</taxon>
        <taxon>Fungi</taxon>
        <taxon>Dikarya</taxon>
        <taxon>Basidiomycota</taxon>
        <taxon>Agaricomycotina</taxon>
        <taxon>Agaricomycetes</taxon>
        <taxon>Agaricomycetidae</taxon>
        <taxon>Boletales</taxon>
        <taxon>Suillineae</taxon>
        <taxon>Suillaceae</taxon>
        <taxon>Suillus</taxon>
    </lineage>
</organism>
<dbReference type="AlphaFoldDB" id="A0A9P7DT06"/>
<evidence type="ECO:0000313" key="1">
    <source>
        <dbReference type="EMBL" id="KAG1802206.1"/>
    </source>
</evidence>
<gene>
    <name evidence="1" type="ORF">HD556DRAFT_1429779</name>
</gene>
<comment type="caution">
    <text evidence="1">The sequence shown here is derived from an EMBL/GenBank/DDBJ whole genome shotgun (WGS) entry which is preliminary data.</text>
</comment>
<reference evidence="1" key="1">
    <citation type="journal article" date="2020" name="New Phytol.">
        <title>Comparative genomics reveals dynamic genome evolution in host specialist ectomycorrhizal fungi.</title>
        <authorList>
            <person name="Lofgren L.A."/>
            <person name="Nguyen N.H."/>
            <person name="Vilgalys R."/>
            <person name="Ruytinx J."/>
            <person name="Liao H.L."/>
            <person name="Branco S."/>
            <person name="Kuo A."/>
            <person name="LaButti K."/>
            <person name="Lipzen A."/>
            <person name="Andreopoulos W."/>
            <person name="Pangilinan J."/>
            <person name="Riley R."/>
            <person name="Hundley H."/>
            <person name="Na H."/>
            <person name="Barry K."/>
            <person name="Grigoriev I.V."/>
            <person name="Stajich J.E."/>
            <person name="Kennedy P.G."/>
        </authorList>
    </citation>
    <scope>NUCLEOTIDE SEQUENCE</scope>
    <source>
        <strain evidence="1">S12</strain>
    </source>
</reference>
<keyword evidence="2" id="KW-1185">Reference proteome</keyword>
<name>A0A9P7DT06_9AGAM</name>
<dbReference type="RefSeq" id="XP_041165398.1">
    <property type="nucleotide sequence ID" value="XM_041304848.1"/>
</dbReference>
<dbReference type="OrthoDB" id="5392716at2759"/>
<protein>
    <recommendedName>
        <fullName evidence="3">Integrase catalytic domain-containing protein</fullName>
    </recommendedName>
</protein>
<dbReference type="PANTHER" id="PTHR46177">
    <property type="entry name" value="INTEGRASE CATALYTIC DOMAIN-CONTAINING PROTEIN"/>
    <property type="match status" value="1"/>
</dbReference>
<proteinExistence type="predicted"/>
<dbReference type="GeneID" id="64598612"/>
<dbReference type="EMBL" id="JABBWE010000006">
    <property type="protein sequence ID" value="KAG1802206.1"/>
    <property type="molecule type" value="Genomic_DNA"/>
</dbReference>
<sequence length="231" mass="26683">MYRKIDLYEATEMPLVVLGPHHEWSGNGHDKLTQIGFPIWVIRDIWSGKWLSIHVLPNNRLKDAIAYLYLSLCYQLGMPIRIATDCGSETTEMYGFANALCVHNTPIERGWLCLPGSGIYDEMDLRQYQMVWPKLIQQELNQLQEQFNNHRVRKDSSKKLPSDVSPNVAFVLHDKYQAENCLQAVDHEVVRQLMESIGGEDLICFVSVEYENHAQTIFINLGFKELSFHNV</sequence>
<dbReference type="PANTHER" id="PTHR46177:SF1">
    <property type="entry name" value="INTEGRASE CATALYTIC DOMAIN-CONTAINING PROTEIN"/>
    <property type="match status" value="1"/>
</dbReference>
<evidence type="ECO:0000313" key="2">
    <source>
        <dbReference type="Proteomes" id="UP000719766"/>
    </source>
</evidence>